<dbReference type="InterPro" id="IPR001406">
    <property type="entry name" value="PsdUridine_synth_TruA"/>
</dbReference>
<dbReference type="PANTHER" id="PTHR11142:SF0">
    <property type="entry name" value="TRNA PSEUDOURIDINE SYNTHASE-LIKE 1"/>
    <property type="match status" value="1"/>
</dbReference>
<organism evidence="9 10">
    <name type="scientific">Sphingobacterium corticibacter</name>
    <dbReference type="NCBI Taxonomy" id="2171749"/>
    <lineage>
        <taxon>Bacteria</taxon>
        <taxon>Pseudomonadati</taxon>
        <taxon>Bacteroidota</taxon>
        <taxon>Sphingobacteriia</taxon>
        <taxon>Sphingobacteriales</taxon>
        <taxon>Sphingobacteriaceae</taxon>
        <taxon>Sphingobacterium</taxon>
    </lineage>
</organism>
<comment type="caution">
    <text evidence="4">Lacks conserved residue(s) required for the propagation of feature annotation.</text>
</comment>
<evidence type="ECO:0000256" key="7">
    <source>
        <dbReference type="RuleBase" id="RU003792"/>
    </source>
</evidence>
<evidence type="ECO:0000256" key="1">
    <source>
        <dbReference type="ARBA" id="ARBA00009375"/>
    </source>
</evidence>
<comment type="catalytic activity">
    <reaction evidence="4 7">
        <text>uridine(38/39/40) in tRNA = pseudouridine(38/39/40) in tRNA</text>
        <dbReference type="Rhea" id="RHEA:22376"/>
        <dbReference type="Rhea" id="RHEA-COMP:10085"/>
        <dbReference type="Rhea" id="RHEA-COMP:10087"/>
        <dbReference type="ChEBI" id="CHEBI:65314"/>
        <dbReference type="ChEBI" id="CHEBI:65315"/>
        <dbReference type="EC" id="5.4.99.12"/>
    </reaction>
</comment>
<reference evidence="9 10" key="1">
    <citation type="submission" date="2018-04" db="EMBL/GenBank/DDBJ databases">
        <title>Sphingobacterium cortibacter sp. nov.</title>
        <authorList>
            <person name="Li Y."/>
        </authorList>
    </citation>
    <scope>NUCLEOTIDE SEQUENCE [LARGE SCALE GENOMIC DNA]</scope>
    <source>
        <strain evidence="9 10">2c-3</strain>
    </source>
</reference>
<evidence type="ECO:0000313" key="9">
    <source>
        <dbReference type="EMBL" id="PVH25696.1"/>
    </source>
</evidence>
<protein>
    <recommendedName>
        <fullName evidence="4">tRNA pseudouridine synthase A</fullName>
        <ecNumber evidence="4">5.4.99.12</ecNumber>
    </recommendedName>
    <alternativeName>
        <fullName evidence="4">tRNA pseudouridine(38-40) synthase</fullName>
    </alternativeName>
    <alternativeName>
        <fullName evidence="4">tRNA pseudouridylate synthase I</fullName>
    </alternativeName>
    <alternativeName>
        <fullName evidence="4">tRNA-uridine isomerase I</fullName>
    </alternativeName>
</protein>
<comment type="caution">
    <text evidence="9">The sequence shown here is derived from an EMBL/GenBank/DDBJ whole genome shotgun (WGS) entry which is preliminary data.</text>
</comment>
<accession>A0A2T8HJR3</accession>
<dbReference type="GO" id="GO:0031119">
    <property type="term" value="P:tRNA pseudouridine synthesis"/>
    <property type="evidence" value="ECO:0007669"/>
    <property type="project" value="UniProtKB-UniRule"/>
</dbReference>
<dbReference type="OrthoDB" id="9811823at2"/>
<dbReference type="FunFam" id="3.30.70.580:FF:000001">
    <property type="entry name" value="tRNA pseudouridine synthase A"/>
    <property type="match status" value="1"/>
</dbReference>
<evidence type="ECO:0000313" key="10">
    <source>
        <dbReference type="Proteomes" id="UP000245627"/>
    </source>
</evidence>
<dbReference type="InterPro" id="IPR020097">
    <property type="entry name" value="PsdUridine_synth_TruA_a/b_dom"/>
</dbReference>
<evidence type="ECO:0000256" key="4">
    <source>
        <dbReference type="HAMAP-Rule" id="MF_00171"/>
    </source>
</evidence>
<proteinExistence type="inferred from homology"/>
<feature type="domain" description="Pseudouridine synthase I TruA alpha/beta" evidence="8">
    <location>
        <begin position="13"/>
        <end position="110"/>
    </location>
</feature>
<feature type="domain" description="Pseudouridine synthase I TruA alpha/beta" evidence="8">
    <location>
        <begin position="147"/>
        <end position="249"/>
    </location>
</feature>
<comment type="subunit">
    <text evidence="4">Homodimer.</text>
</comment>
<dbReference type="PANTHER" id="PTHR11142">
    <property type="entry name" value="PSEUDOURIDYLATE SYNTHASE"/>
    <property type="match status" value="1"/>
</dbReference>
<dbReference type="InterPro" id="IPR020094">
    <property type="entry name" value="TruA/RsuA/RluB/E/F_N"/>
</dbReference>
<evidence type="ECO:0000256" key="2">
    <source>
        <dbReference type="ARBA" id="ARBA00022694"/>
    </source>
</evidence>
<dbReference type="GO" id="GO:0003723">
    <property type="term" value="F:RNA binding"/>
    <property type="evidence" value="ECO:0007669"/>
    <property type="project" value="InterPro"/>
</dbReference>
<comment type="function">
    <text evidence="4">Formation of pseudouridine at positions 38, 39 and 40 in the anticodon stem and loop of transfer RNAs.</text>
</comment>
<dbReference type="NCBIfam" id="TIGR00071">
    <property type="entry name" value="hisT_truA"/>
    <property type="match status" value="1"/>
</dbReference>
<keyword evidence="2 4" id="KW-0819">tRNA processing</keyword>
<dbReference type="RefSeq" id="WP_116775267.1">
    <property type="nucleotide sequence ID" value="NZ_QDKG01000002.1"/>
</dbReference>
<dbReference type="InterPro" id="IPR020095">
    <property type="entry name" value="PsdUridine_synth_TruA_C"/>
</dbReference>
<keyword evidence="3 4" id="KW-0413">Isomerase</keyword>
<comment type="similarity">
    <text evidence="1 4 7">Belongs to the tRNA pseudouridine synthase TruA family.</text>
</comment>
<dbReference type="InterPro" id="IPR020103">
    <property type="entry name" value="PsdUridine_synth_cat_dom_sf"/>
</dbReference>
<evidence type="ECO:0000256" key="3">
    <source>
        <dbReference type="ARBA" id="ARBA00023235"/>
    </source>
</evidence>
<dbReference type="AlphaFoldDB" id="A0A2T8HJR3"/>
<dbReference type="PIRSF" id="PIRSF001430">
    <property type="entry name" value="tRNA_psdUrid_synth"/>
    <property type="match status" value="1"/>
</dbReference>
<dbReference type="HAMAP" id="MF_00171">
    <property type="entry name" value="TruA"/>
    <property type="match status" value="1"/>
</dbReference>
<name>A0A2T8HJR3_9SPHI</name>
<dbReference type="EMBL" id="QDKG01000002">
    <property type="protein sequence ID" value="PVH25696.1"/>
    <property type="molecule type" value="Genomic_DNA"/>
</dbReference>
<evidence type="ECO:0000259" key="8">
    <source>
        <dbReference type="Pfam" id="PF01416"/>
    </source>
</evidence>
<dbReference type="SUPFAM" id="SSF55120">
    <property type="entry name" value="Pseudouridine synthase"/>
    <property type="match status" value="1"/>
</dbReference>
<dbReference type="Pfam" id="PF01416">
    <property type="entry name" value="PseudoU_synth_1"/>
    <property type="match status" value="2"/>
</dbReference>
<keyword evidence="10" id="KW-1185">Reference proteome</keyword>
<dbReference type="Gene3D" id="3.30.70.660">
    <property type="entry name" value="Pseudouridine synthase I, catalytic domain, C-terminal subdomain"/>
    <property type="match status" value="1"/>
</dbReference>
<dbReference type="CDD" id="cd02570">
    <property type="entry name" value="PseudoU_synth_EcTruA"/>
    <property type="match status" value="1"/>
</dbReference>
<feature type="binding site" evidence="4 6">
    <location>
        <position position="116"/>
    </location>
    <ligand>
        <name>substrate</name>
    </ligand>
</feature>
<dbReference type="EC" id="5.4.99.12" evidence="4"/>
<dbReference type="GO" id="GO:0160147">
    <property type="term" value="F:tRNA pseudouridine(38-40) synthase activity"/>
    <property type="evidence" value="ECO:0007669"/>
    <property type="project" value="UniProtKB-EC"/>
</dbReference>
<evidence type="ECO:0000256" key="6">
    <source>
        <dbReference type="PIRSR" id="PIRSR001430-2"/>
    </source>
</evidence>
<sequence>MQVNTQRYFLEIAYKGTAYHGWQIQQNAVSVQEKLQQALQTVLRQEVETTGAGRTDTGVHATKLYVHVDIPSEKISSPQRFVHALNAILPSDISVQRLLPVHTEAHARFDATSRSYEYHIHLGKNPFLQDASWLLRDMPDVDKMNAAAQLLLGKKDFGCFSKAHTQVFTNICTITEARWVLDGQRLTFHITADRFLRNMVRAIVGTLLEVGLKGKPVEHVAEVIASQDRSQAGASVPACGLYLTQIIYPYIDQPS</sequence>
<evidence type="ECO:0000256" key="5">
    <source>
        <dbReference type="PIRSR" id="PIRSR001430-1"/>
    </source>
</evidence>
<dbReference type="Proteomes" id="UP000245627">
    <property type="component" value="Unassembled WGS sequence"/>
</dbReference>
<gene>
    <name evidence="4" type="primary">truA</name>
    <name evidence="9" type="ORF">DC487_07070</name>
</gene>
<dbReference type="Gene3D" id="3.30.70.580">
    <property type="entry name" value="Pseudouridine synthase I, catalytic domain, N-terminal subdomain"/>
    <property type="match status" value="1"/>
</dbReference>
<feature type="active site" description="Nucleophile" evidence="4 5">
    <location>
        <position position="56"/>
    </location>
</feature>